<gene>
    <name evidence="2" type="ORF">HELGO_WM29656</name>
</gene>
<evidence type="ECO:0000259" key="1">
    <source>
        <dbReference type="Pfam" id="PF05099"/>
    </source>
</evidence>
<feature type="domain" description="Co-chaperone DjlA N-terminal" evidence="1">
    <location>
        <begin position="17"/>
        <end position="122"/>
    </location>
</feature>
<dbReference type="SUPFAM" id="SSF158682">
    <property type="entry name" value="TerB-like"/>
    <property type="match status" value="1"/>
</dbReference>
<dbReference type="InterPro" id="IPR029024">
    <property type="entry name" value="TerB-like"/>
</dbReference>
<dbReference type="Gene3D" id="1.10.3680.10">
    <property type="entry name" value="TerB-like"/>
    <property type="match status" value="1"/>
</dbReference>
<dbReference type="CDD" id="cd07177">
    <property type="entry name" value="terB_like"/>
    <property type="match status" value="1"/>
</dbReference>
<organism evidence="2">
    <name type="scientific">uncultured Sulfurovum sp</name>
    <dbReference type="NCBI Taxonomy" id="269237"/>
    <lineage>
        <taxon>Bacteria</taxon>
        <taxon>Pseudomonadati</taxon>
        <taxon>Campylobacterota</taxon>
        <taxon>Epsilonproteobacteria</taxon>
        <taxon>Campylobacterales</taxon>
        <taxon>Sulfurovaceae</taxon>
        <taxon>Sulfurovum</taxon>
        <taxon>environmental samples</taxon>
    </lineage>
</organism>
<dbReference type="Pfam" id="PF05099">
    <property type="entry name" value="TerB"/>
    <property type="match status" value="1"/>
</dbReference>
<proteinExistence type="predicted"/>
<dbReference type="AlphaFoldDB" id="A0A6S6RVF5"/>
<accession>A0A6S6RVF5</accession>
<dbReference type="EMBL" id="CACVAP010000012">
    <property type="protein sequence ID" value="CAA6799088.1"/>
    <property type="molecule type" value="Genomic_DNA"/>
</dbReference>
<dbReference type="InterPro" id="IPR007791">
    <property type="entry name" value="DjlA_N"/>
</dbReference>
<protein>
    <recommendedName>
        <fullName evidence="1">Co-chaperone DjlA N-terminal domain-containing protein</fullName>
    </recommendedName>
</protein>
<evidence type="ECO:0000313" key="2">
    <source>
        <dbReference type="EMBL" id="CAA6799088.1"/>
    </source>
</evidence>
<reference evidence="2" key="1">
    <citation type="submission" date="2020-01" db="EMBL/GenBank/DDBJ databases">
        <authorList>
            <person name="Meier V. D."/>
            <person name="Meier V D."/>
        </authorList>
    </citation>
    <scope>NUCLEOTIDE SEQUENCE</scope>
    <source>
        <strain evidence="2">HLG_WM_MAG_06</strain>
    </source>
</reference>
<sequence length="139" mass="15342">MGFFDKFSSTVELTPAIALATSMIYMMSSDGEIADAEMNYLYVNLASIGDPRGLVESASKYSKKQDLEAFQKEANELLNDDQKMTILANLIDLLLADGDADESEQDLFFSFSNAFGVSEEEITPYIDIISVKNDLANLL</sequence>
<name>A0A6S6RVF5_9BACT</name>